<reference evidence="2" key="1">
    <citation type="submission" date="2013-02" db="EMBL/GenBank/DDBJ databases">
        <title>Comparative genomics of Borrelia species.</title>
        <authorList>
            <person name="Schwan T.G."/>
            <person name="Raffel S.J."/>
            <person name="Porcella S.F."/>
        </authorList>
    </citation>
    <scope>NUCLEOTIDE SEQUENCE</scope>
    <source>
        <strain evidence="2">YOR</strain>
        <plasmid evidence="2">unnamed</plasmid>
    </source>
</reference>
<geneLocation type="plasmid" evidence="2">
    <name>unnamed</name>
</geneLocation>
<dbReference type="AlphaFoldDB" id="W5SC36"/>
<sequence length="413" mass="47438">MLSLKVKEVMSLNFNINSRDLYKYSIFFRNYIKNVAEDVLKNGILLQSISKSKFNDELDVLKIELKAALLQCIISYRFNGAGYILVKTNDEFSHLSESVNLELPIGFMYLDYSRVYDAGPGSNCITYYARGEDAFDNLELSSLEIHKSRLLIYENYDYVLGSHSPCYSASFLLNVYLLEKIYSEIEKRIENNNFLFYKDESLSHIKDALSTDSVTLELAKKRSSDKNSFFKDFFTGFISKEDGDVSSLSRANDELMRELERLKSKLDNDGIFYSCEPNASLEVIKYDLSYLKEALSLVKAKIGADTKEPLTRSFNEQVKGLGSDGKGDRSNYYDFLKGTQDQIEVAVNNKLVKYFGLKMHFGSLVMLSEPEKIERDMRLLEIYERYSSVISNPNLSLDEKMKLKENLFTKLGD</sequence>
<dbReference type="HOGENOM" id="CLU_755472_0_0_12"/>
<keyword evidence="2" id="KW-0614">Plasmid</keyword>
<dbReference type="PIRSF" id="PIRSF020357">
    <property type="entry name" value="DUF1073"/>
    <property type="match status" value="1"/>
</dbReference>
<name>W5SC36_9SPIR</name>
<evidence type="ECO:0000259" key="1">
    <source>
        <dbReference type="Pfam" id="PF06381"/>
    </source>
</evidence>
<protein>
    <recommendedName>
        <fullName evidence="1">Anti-CBASS protein Acb1-like N-terminal domain-containing protein</fullName>
    </recommendedName>
</protein>
<accession>W5SC36</accession>
<organism evidence="2">
    <name type="scientific">Borrelia nietonii YOR</name>
    <dbReference type="NCBI Taxonomy" id="1293576"/>
    <lineage>
        <taxon>Bacteria</taxon>
        <taxon>Pseudomonadati</taxon>
        <taxon>Spirochaetota</taxon>
        <taxon>Spirochaetia</taxon>
        <taxon>Spirochaetales</taxon>
        <taxon>Borreliaceae</taxon>
        <taxon>Borrelia</taxon>
        <taxon>Borrelia nietonii</taxon>
    </lineage>
</organism>
<dbReference type="Pfam" id="PF06381">
    <property type="entry name" value="Phage_portal_3"/>
    <property type="match status" value="1"/>
</dbReference>
<dbReference type="InterPro" id="IPR009427">
    <property type="entry name" value="UCP020357"/>
</dbReference>
<gene>
    <name evidence="2" type="ORF">BHY_1302</name>
</gene>
<feature type="domain" description="Anti-CBASS protein Acb1-like N-terminal" evidence="1">
    <location>
        <begin position="19"/>
        <end position="383"/>
    </location>
</feature>
<dbReference type="EMBL" id="CP004164">
    <property type="protein sequence ID" value="AHH04253.1"/>
    <property type="molecule type" value="Genomic_DNA"/>
</dbReference>
<proteinExistence type="predicted"/>
<dbReference type="InterPro" id="IPR024459">
    <property type="entry name" value="Acb1-like_N"/>
</dbReference>
<evidence type="ECO:0000313" key="2">
    <source>
        <dbReference type="EMBL" id="AHH04253.1"/>
    </source>
</evidence>